<accession>A0A2S5SXN6</accession>
<name>A0A2S5SXN6_9BURK</name>
<dbReference type="PANTHER" id="PTHR10900:SF77">
    <property type="entry name" value="FI19380P1"/>
    <property type="match status" value="1"/>
</dbReference>
<dbReference type="PANTHER" id="PTHR10900">
    <property type="entry name" value="PERIOSTIN-RELATED"/>
    <property type="match status" value="1"/>
</dbReference>
<dbReference type="InterPro" id="IPR036378">
    <property type="entry name" value="FAS1_dom_sf"/>
</dbReference>
<dbReference type="InterPro" id="IPR000782">
    <property type="entry name" value="FAS1_domain"/>
</dbReference>
<dbReference type="SMART" id="SM00554">
    <property type="entry name" value="FAS1"/>
    <property type="match status" value="2"/>
</dbReference>
<evidence type="ECO:0000313" key="3">
    <source>
        <dbReference type="Proteomes" id="UP000238605"/>
    </source>
</evidence>
<protein>
    <recommendedName>
        <fullName evidence="1">FAS1 domain-containing protein</fullName>
    </recommendedName>
</protein>
<dbReference type="FunFam" id="2.30.180.10:FF:000032">
    <property type="entry name" value="Fasciclin domain-containing protein, putative"/>
    <property type="match status" value="2"/>
</dbReference>
<dbReference type="SUPFAM" id="SSF82153">
    <property type="entry name" value="FAS1 domain"/>
    <property type="match status" value="2"/>
</dbReference>
<reference evidence="2 3" key="1">
    <citation type="submission" date="2018-02" db="EMBL/GenBank/DDBJ databases">
        <title>Reclassifiation of [Polyangium] brachysporum DSM 7029 as Guopingzhaonella breviflexa gen. nov., sp. nov., a member of the family Comamonadaceae.</title>
        <authorList>
            <person name="Tang B."/>
        </authorList>
    </citation>
    <scope>NUCLEOTIDE SEQUENCE [LARGE SCALE GENOMIC DNA]</scope>
    <source>
        <strain evidence="2 3">BCRC 80649</strain>
    </source>
</reference>
<dbReference type="PROSITE" id="PS50213">
    <property type="entry name" value="FAS1"/>
    <property type="match status" value="2"/>
</dbReference>
<organism evidence="2 3">
    <name type="scientific">Caldimonas caldifontis</name>
    <dbReference type="NCBI Taxonomy" id="1452508"/>
    <lineage>
        <taxon>Bacteria</taxon>
        <taxon>Pseudomonadati</taxon>
        <taxon>Pseudomonadota</taxon>
        <taxon>Betaproteobacteria</taxon>
        <taxon>Burkholderiales</taxon>
        <taxon>Sphaerotilaceae</taxon>
        <taxon>Caldimonas</taxon>
    </lineage>
</organism>
<dbReference type="AlphaFoldDB" id="A0A2S5SXN6"/>
<dbReference type="GO" id="GO:0005615">
    <property type="term" value="C:extracellular space"/>
    <property type="evidence" value="ECO:0007669"/>
    <property type="project" value="TreeGrafter"/>
</dbReference>
<feature type="domain" description="FAS1" evidence="1">
    <location>
        <begin position="202"/>
        <end position="341"/>
    </location>
</feature>
<feature type="domain" description="FAS1" evidence="1">
    <location>
        <begin position="53"/>
        <end position="197"/>
    </location>
</feature>
<dbReference type="Gene3D" id="2.30.180.10">
    <property type="entry name" value="FAS1 domain"/>
    <property type="match status" value="2"/>
</dbReference>
<proteinExistence type="predicted"/>
<gene>
    <name evidence="2" type="ORF">C1704_05040</name>
</gene>
<evidence type="ECO:0000313" key="2">
    <source>
        <dbReference type="EMBL" id="PPE67520.1"/>
    </source>
</evidence>
<dbReference type="Proteomes" id="UP000238605">
    <property type="component" value="Unassembled WGS sequence"/>
</dbReference>
<dbReference type="Pfam" id="PF02469">
    <property type="entry name" value="Fasciclin"/>
    <property type="match status" value="2"/>
</dbReference>
<comment type="caution">
    <text evidence="2">The sequence shown here is derived from an EMBL/GenBank/DDBJ whole genome shotgun (WGS) entry which is preliminary data.</text>
</comment>
<keyword evidence="3" id="KW-1185">Reference proteome</keyword>
<sequence>MQVMTSDPDGRGIRIRFRRTPMSRWLKSMLVASSVAFLAACGGGDDDDDAVASQNIVQIAQGNPAFSTLVAAVVKADLVDALSGDTQLTVFAPTNEAFDAAAQAIGLADGTALVETLPADALGKILTYHVVAGDNPSTSLTAGTLPTLYTFEDSAATLGLSLTGGVILTDALGTTANVTTPDIDASNGVIHVIDKVLVPPGVLDIVQMARLNPTFSTLVAAVEEADLVATLSGTGPFTVFAPTNDAFAAALAELDLTAEQLLASPDLAAILTYHVVGGDLRAADVVALVSGGAADVTTVQGDTFNVSPALVITDGRARTANLVATDVVASNGVIHVIDAVILPPVAP</sequence>
<dbReference type="OrthoDB" id="9800666at2"/>
<dbReference type="EMBL" id="PSNX01000003">
    <property type="protein sequence ID" value="PPE67520.1"/>
    <property type="molecule type" value="Genomic_DNA"/>
</dbReference>
<evidence type="ECO:0000259" key="1">
    <source>
        <dbReference type="PROSITE" id="PS50213"/>
    </source>
</evidence>
<dbReference type="InterPro" id="IPR050904">
    <property type="entry name" value="Adhesion/Biosynth-related"/>
</dbReference>